<dbReference type="RefSeq" id="WP_276265790.1">
    <property type="nucleotide sequence ID" value="NZ_JARJLM010000309.1"/>
</dbReference>
<dbReference type="InterPro" id="IPR000415">
    <property type="entry name" value="Nitroreductase-like"/>
</dbReference>
<reference evidence="1 2" key="1">
    <citation type="submission" date="2023-03" db="EMBL/GenBank/DDBJ databases">
        <title>Draft assemblies of triclosan tolerant bacteria isolated from returned activated sludge.</title>
        <authorList>
            <person name="Van Hamelsveld S."/>
        </authorList>
    </citation>
    <scope>NUCLEOTIDE SEQUENCE [LARGE SCALE GENOMIC DNA]</scope>
    <source>
        <strain evidence="1 2">GW210010_S58</strain>
    </source>
</reference>
<gene>
    <name evidence="1" type="ORF">P3W85_17995</name>
</gene>
<name>A0ABT6AQX6_9BURK</name>
<dbReference type="EMBL" id="JARJLM010000309">
    <property type="protein sequence ID" value="MDF3834834.1"/>
    <property type="molecule type" value="Genomic_DNA"/>
</dbReference>
<proteinExistence type="predicted"/>
<accession>A0ABT6AQX6</accession>
<dbReference type="Proteomes" id="UP001216674">
    <property type="component" value="Unassembled WGS sequence"/>
</dbReference>
<sequence>MSRERGAACPPDGLEAIRQLLALAALAPSSHNCQPWHVSLLDAHGHPHADPAAAPHALVIGIDRRRALNALPAMRGEMHLSAGGFAAILLNLLRLSGWQAGASLLPGGQQDMLDGALEPLARIELGAFDARRRSPSLAALTAALHRRRTERGLYHAPGDGGFDLPDATRHDVLPHSLAGAPASQQWHWHAVQPGLRYSQLGAFYRQHAMRDFVHGAAWRETYRHLVFGGAGQPRDGTGIHIQSLFGPMPAWRRCLHRVLLHPRLLGALGPFGASASVGAQIERLIHSSPAVVYLSTAASHAQAPCRHVLAGEAIARLWLAASASGLSLHPLSVALQHPDLRARLGHLLGCDEELLFIARAGVPLHPGNPALRYRRDPSAFCSPPLAAGCAAAHHRTQE</sequence>
<keyword evidence="2" id="KW-1185">Reference proteome</keyword>
<comment type="caution">
    <text evidence="1">The sequence shown here is derived from an EMBL/GenBank/DDBJ whole genome shotgun (WGS) entry which is preliminary data.</text>
</comment>
<dbReference type="Gene3D" id="3.40.109.10">
    <property type="entry name" value="NADH Oxidase"/>
    <property type="match status" value="2"/>
</dbReference>
<organism evidence="1 2">
    <name type="scientific">Cupriavidus basilensis</name>
    <dbReference type="NCBI Taxonomy" id="68895"/>
    <lineage>
        <taxon>Bacteria</taxon>
        <taxon>Pseudomonadati</taxon>
        <taxon>Pseudomonadota</taxon>
        <taxon>Betaproteobacteria</taxon>
        <taxon>Burkholderiales</taxon>
        <taxon>Burkholderiaceae</taxon>
        <taxon>Cupriavidus</taxon>
    </lineage>
</organism>
<evidence type="ECO:0000313" key="2">
    <source>
        <dbReference type="Proteomes" id="UP001216674"/>
    </source>
</evidence>
<evidence type="ECO:0008006" key="3">
    <source>
        <dbReference type="Google" id="ProtNLM"/>
    </source>
</evidence>
<evidence type="ECO:0000313" key="1">
    <source>
        <dbReference type="EMBL" id="MDF3834834.1"/>
    </source>
</evidence>
<dbReference type="SUPFAM" id="SSF55469">
    <property type="entry name" value="FMN-dependent nitroreductase-like"/>
    <property type="match status" value="1"/>
</dbReference>
<protein>
    <recommendedName>
        <fullName evidence="3">Nitroreductase</fullName>
    </recommendedName>
</protein>